<sequence>MNENPNVQSKEVSNEMICSIANLAALGVDGIEKMFMRISDELIDALNPSAVSKGVKVVEYEEGYTIDIHVIMRSGVDIVKVAKMAQIKVKESVEIMAGKQVSQVNIHVKGSGKY</sequence>
<dbReference type="InterPro" id="IPR005531">
    <property type="entry name" value="Asp23"/>
</dbReference>
<proteinExistence type="inferred from homology"/>
<name>A0A1H3E649_EUBBA</name>
<dbReference type="Pfam" id="PF03780">
    <property type="entry name" value="Asp23"/>
    <property type="match status" value="1"/>
</dbReference>
<organism evidence="2 3">
    <name type="scientific">Eubacterium barkeri</name>
    <name type="common">Clostridium barkeri</name>
    <dbReference type="NCBI Taxonomy" id="1528"/>
    <lineage>
        <taxon>Bacteria</taxon>
        <taxon>Bacillati</taxon>
        <taxon>Bacillota</taxon>
        <taxon>Clostridia</taxon>
        <taxon>Eubacteriales</taxon>
        <taxon>Eubacteriaceae</taxon>
        <taxon>Eubacterium</taxon>
    </lineage>
</organism>
<reference evidence="3" key="1">
    <citation type="submission" date="2016-10" db="EMBL/GenBank/DDBJ databases">
        <authorList>
            <person name="Varghese N."/>
            <person name="Submissions S."/>
        </authorList>
    </citation>
    <scope>NUCLEOTIDE SEQUENCE [LARGE SCALE GENOMIC DNA]</scope>
    <source>
        <strain evidence="3">VPI 5359</strain>
    </source>
</reference>
<comment type="similarity">
    <text evidence="1">Belongs to the asp23 family.</text>
</comment>
<dbReference type="EMBL" id="FNOU01000006">
    <property type="protein sequence ID" value="SDX73738.1"/>
    <property type="molecule type" value="Genomic_DNA"/>
</dbReference>
<evidence type="ECO:0000256" key="1">
    <source>
        <dbReference type="ARBA" id="ARBA00005721"/>
    </source>
</evidence>
<evidence type="ECO:0000313" key="2">
    <source>
        <dbReference type="EMBL" id="SDX73738.1"/>
    </source>
</evidence>
<dbReference type="AlphaFoldDB" id="A0A1H3E649"/>
<dbReference type="STRING" id="1528.SAMN04488579_106106"/>
<dbReference type="RefSeq" id="WP_090244229.1">
    <property type="nucleotide sequence ID" value="NZ_FNOU01000006.1"/>
</dbReference>
<dbReference type="PANTHER" id="PTHR34297:SF1">
    <property type="entry name" value="ASP23_GLS24 FAMILY ENVELOPE STRESS RESPONSE PROTEIN"/>
    <property type="match status" value="1"/>
</dbReference>
<accession>A0A1H3E649</accession>
<dbReference type="PANTHER" id="PTHR34297">
    <property type="entry name" value="HYPOTHETICAL CYTOSOLIC PROTEIN-RELATED"/>
    <property type="match status" value="1"/>
</dbReference>
<keyword evidence="3" id="KW-1185">Reference proteome</keyword>
<evidence type="ECO:0000313" key="3">
    <source>
        <dbReference type="Proteomes" id="UP000199652"/>
    </source>
</evidence>
<gene>
    <name evidence="2" type="ORF">SAMN04488579_106106</name>
</gene>
<protein>
    <submittedName>
        <fullName evidence="2">Uncharacterized conserved protein YloU, alkaline shock protein (Asp23) family</fullName>
    </submittedName>
</protein>
<dbReference type="OrthoDB" id="9793465at2"/>
<dbReference type="Proteomes" id="UP000199652">
    <property type="component" value="Unassembled WGS sequence"/>
</dbReference>